<keyword evidence="1" id="KW-0732">Signal</keyword>
<proteinExistence type="predicted"/>
<feature type="signal peptide" evidence="1">
    <location>
        <begin position="1"/>
        <end position="20"/>
    </location>
</feature>
<evidence type="ECO:0000256" key="1">
    <source>
        <dbReference type="SAM" id="SignalP"/>
    </source>
</evidence>
<evidence type="ECO:0000313" key="3">
    <source>
        <dbReference type="Proteomes" id="UP001321473"/>
    </source>
</evidence>
<dbReference type="AlphaFoldDB" id="A0AAQ4ETM7"/>
<protein>
    <recommendedName>
        <fullName evidence="4">Secreted protein</fullName>
    </recommendedName>
</protein>
<accession>A0AAQ4ETM7</accession>
<evidence type="ECO:0008006" key="4">
    <source>
        <dbReference type="Google" id="ProtNLM"/>
    </source>
</evidence>
<dbReference type="Proteomes" id="UP001321473">
    <property type="component" value="Unassembled WGS sequence"/>
</dbReference>
<organism evidence="2 3">
    <name type="scientific">Amblyomma americanum</name>
    <name type="common">Lone star tick</name>
    <dbReference type="NCBI Taxonomy" id="6943"/>
    <lineage>
        <taxon>Eukaryota</taxon>
        <taxon>Metazoa</taxon>
        <taxon>Ecdysozoa</taxon>
        <taxon>Arthropoda</taxon>
        <taxon>Chelicerata</taxon>
        <taxon>Arachnida</taxon>
        <taxon>Acari</taxon>
        <taxon>Parasitiformes</taxon>
        <taxon>Ixodida</taxon>
        <taxon>Ixodoidea</taxon>
        <taxon>Ixodidae</taxon>
        <taxon>Amblyomminae</taxon>
        <taxon>Amblyomma</taxon>
    </lineage>
</organism>
<keyword evidence="3" id="KW-1185">Reference proteome</keyword>
<evidence type="ECO:0000313" key="2">
    <source>
        <dbReference type="EMBL" id="KAK8778149.1"/>
    </source>
</evidence>
<sequence>MRFQFVAAFLVGTCISISTATRGEAIKDFGNKKCERAVPLPPWASAYRGKCTYICKGWPLRVENEPDGIACGRPEGSVLEAHILLRSAD</sequence>
<name>A0AAQ4ETM7_AMBAM</name>
<dbReference type="EMBL" id="JARKHS020011057">
    <property type="protein sequence ID" value="KAK8778149.1"/>
    <property type="molecule type" value="Genomic_DNA"/>
</dbReference>
<comment type="caution">
    <text evidence="2">The sequence shown here is derived from an EMBL/GenBank/DDBJ whole genome shotgun (WGS) entry which is preliminary data.</text>
</comment>
<gene>
    <name evidence="2" type="ORF">V5799_020509</name>
</gene>
<reference evidence="2 3" key="1">
    <citation type="journal article" date="2023" name="Arcadia Sci">
        <title>De novo assembly of a long-read Amblyomma americanum tick genome.</title>
        <authorList>
            <person name="Chou S."/>
            <person name="Poskanzer K.E."/>
            <person name="Rollins M."/>
            <person name="Thuy-Boun P.S."/>
        </authorList>
    </citation>
    <scope>NUCLEOTIDE SEQUENCE [LARGE SCALE GENOMIC DNA]</scope>
    <source>
        <strain evidence="2">F_SG_1</strain>
        <tissue evidence="2">Salivary glands</tissue>
    </source>
</reference>
<feature type="chain" id="PRO_5043042099" description="Secreted protein" evidence="1">
    <location>
        <begin position="21"/>
        <end position="89"/>
    </location>
</feature>